<dbReference type="InterPro" id="IPR002557">
    <property type="entry name" value="Chitin-bd_dom"/>
</dbReference>
<evidence type="ECO:0000256" key="1">
    <source>
        <dbReference type="ARBA" id="ARBA00022669"/>
    </source>
</evidence>
<protein>
    <recommendedName>
        <fullName evidence="7">Chitin-binding type-2 domain-containing protein</fullName>
    </recommendedName>
</protein>
<gene>
    <name evidence="8" type="primary">101893600</name>
</gene>
<dbReference type="AlphaFoldDB" id="A0A1I8MXJ6"/>
<evidence type="ECO:0000256" key="5">
    <source>
        <dbReference type="ARBA" id="ARBA00023180"/>
    </source>
</evidence>
<dbReference type="SUPFAM" id="SSF57625">
    <property type="entry name" value="Invertebrate chitin-binding proteins"/>
    <property type="match status" value="2"/>
</dbReference>
<keyword evidence="2 6" id="KW-0732">Signal</keyword>
<sequence length="197" mass="22544">MQFLKPLILVLAALVSSGLADIMEKCSRVPKDTYIAVENDCRSYIYCAADAEESFQEACPIDTYFDENISECVVDEYGICLNKKQNVTNSQIITEEEEEEEDAEGETNVIVTEKNEVKNKTTPKPSVDVAAHRPICNPLENSFHPHPVRCEYYYRCVHGFLTIFRCNFSHAWDHAKQMCLPHKEAQCYGHSKIRRSL</sequence>
<feature type="chain" id="PRO_5044560980" description="Chitin-binding type-2 domain-containing protein" evidence="6">
    <location>
        <begin position="21"/>
        <end position="197"/>
    </location>
</feature>
<feature type="domain" description="Chitin-binding type-2" evidence="7">
    <location>
        <begin position="23"/>
        <end position="82"/>
    </location>
</feature>
<evidence type="ECO:0000256" key="2">
    <source>
        <dbReference type="ARBA" id="ARBA00022729"/>
    </source>
</evidence>
<evidence type="ECO:0000256" key="6">
    <source>
        <dbReference type="SAM" id="SignalP"/>
    </source>
</evidence>
<dbReference type="Pfam" id="PF01607">
    <property type="entry name" value="CBM_14"/>
    <property type="match status" value="2"/>
</dbReference>
<dbReference type="EnsemblMetazoa" id="MDOA009442-RA">
    <property type="protein sequence ID" value="MDOA009442-PA"/>
    <property type="gene ID" value="MDOA009442"/>
</dbReference>
<accession>A0A1I8MXJ6</accession>
<name>A0A1I8MXJ6_MUSDO</name>
<evidence type="ECO:0000259" key="7">
    <source>
        <dbReference type="PROSITE" id="PS50940"/>
    </source>
</evidence>
<organism evidence="8">
    <name type="scientific">Musca domestica</name>
    <name type="common">House fly</name>
    <dbReference type="NCBI Taxonomy" id="7370"/>
    <lineage>
        <taxon>Eukaryota</taxon>
        <taxon>Metazoa</taxon>
        <taxon>Ecdysozoa</taxon>
        <taxon>Arthropoda</taxon>
        <taxon>Hexapoda</taxon>
        <taxon>Insecta</taxon>
        <taxon>Pterygota</taxon>
        <taxon>Neoptera</taxon>
        <taxon>Endopterygota</taxon>
        <taxon>Diptera</taxon>
        <taxon>Brachycera</taxon>
        <taxon>Muscomorpha</taxon>
        <taxon>Muscoidea</taxon>
        <taxon>Muscidae</taxon>
        <taxon>Musca</taxon>
    </lineage>
</organism>
<dbReference type="InterPro" id="IPR051940">
    <property type="entry name" value="Chitin_bind-dev_reg"/>
</dbReference>
<evidence type="ECO:0000256" key="4">
    <source>
        <dbReference type="ARBA" id="ARBA00023157"/>
    </source>
</evidence>
<feature type="signal peptide" evidence="6">
    <location>
        <begin position="1"/>
        <end position="20"/>
    </location>
</feature>
<evidence type="ECO:0000256" key="3">
    <source>
        <dbReference type="ARBA" id="ARBA00022737"/>
    </source>
</evidence>
<keyword evidence="5" id="KW-0325">Glycoprotein</keyword>
<dbReference type="InterPro" id="IPR036508">
    <property type="entry name" value="Chitin-bd_dom_sf"/>
</dbReference>
<evidence type="ECO:0000313" key="8">
    <source>
        <dbReference type="EnsemblMetazoa" id="MDOA009442-PA"/>
    </source>
</evidence>
<dbReference type="Gene3D" id="2.170.140.10">
    <property type="entry name" value="Chitin binding domain"/>
    <property type="match status" value="2"/>
</dbReference>
<dbReference type="PANTHER" id="PTHR23301:SF0">
    <property type="entry name" value="CHITIN-BINDING TYPE-2 DOMAIN-CONTAINING PROTEIN-RELATED"/>
    <property type="match status" value="1"/>
</dbReference>
<dbReference type="GO" id="GO:0005576">
    <property type="term" value="C:extracellular region"/>
    <property type="evidence" value="ECO:0007669"/>
    <property type="project" value="InterPro"/>
</dbReference>
<dbReference type="VEuPathDB" id="VectorBase:MDOA009442"/>
<dbReference type="VEuPathDB" id="VectorBase:MDOMA2_004887"/>
<dbReference type="GO" id="GO:0008061">
    <property type="term" value="F:chitin binding"/>
    <property type="evidence" value="ECO:0007669"/>
    <property type="project" value="UniProtKB-KW"/>
</dbReference>
<keyword evidence="4" id="KW-1015">Disulfide bond</keyword>
<dbReference type="eggNOG" id="ENOG502TCU0">
    <property type="taxonomic scope" value="Eukaryota"/>
</dbReference>
<feature type="domain" description="Chitin-binding type-2" evidence="7">
    <location>
        <begin position="133"/>
        <end position="189"/>
    </location>
</feature>
<dbReference type="SMART" id="SM00494">
    <property type="entry name" value="ChtBD2"/>
    <property type="match status" value="2"/>
</dbReference>
<dbReference type="PROSITE" id="PS50940">
    <property type="entry name" value="CHIT_BIND_II"/>
    <property type="match status" value="2"/>
</dbReference>
<keyword evidence="3" id="KW-0677">Repeat</keyword>
<reference evidence="8" key="1">
    <citation type="submission" date="2020-05" db="UniProtKB">
        <authorList>
            <consortium name="EnsemblMetazoa"/>
        </authorList>
    </citation>
    <scope>IDENTIFICATION</scope>
    <source>
        <strain evidence="8">Aabys</strain>
    </source>
</reference>
<proteinExistence type="predicted"/>
<keyword evidence="1" id="KW-0147">Chitin-binding</keyword>
<dbReference type="PANTHER" id="PTHR23301">
    <property type="entry name" value="CHITIN BINDING PERITROPHIN-A"/>
    <property type="match status" value="1"/>
</dbReference>